<reference evidence="4 5" key="1">
    <citation type="submission" date="2019-02" db="EMBL/GenBank/DDBJ databases">
        <title>Deep-cultivation of Planctomycetes and their phenomic and genomic characterization uncovers novel biology.</title>
        <authorList>
            <person name="Wiegand S."/>
            <person name="Jogler M."/>
            <person name="Boedeker C."/>
            <person name="Pinto D."/>
            <person name="Vollmers J."/>
            <person name="Rivas-Marin E."/>
            <person name="Kohn T."/>
            <person name="Peeters S.H."/>
            <person name="Heuer A."/>
            <person name="Rast P."/>
            <person name="Oberbeckmann S."/>
            <person name="Bunk B."/>
            <person name="Jeske O."/>
            <person name="Meyerdierks A."/>
            <person name="Storesund J.E."/>
            <person name="Kallscheuer N."/>
            <person name="Luecker S."/>
            <person name="Lage O.M."/>
            <person name="Pohl T."/>
            <person name="Merkel B.J."/>
            <person name="Hornburger P."/>
            <person name="Mueller R.-W."/>
            <person name="Bruemmer F."/>
            <person name="Labrenz M."/>
            <person name="Spormann A.M."/>
            <person name="Op Den Camp H."/>
            <person name="Overmann J."/>
            <person name="Amann R."/>
            <person name="Jetten M.S.M."/>
            <person name="Mascher T."/>
            <person name="Medema M.H."/>
            <person name="Devos D.P."/>
            <person name="Kaster A.-K."/>
            <person name="Ovreas L."/>
            <person name="Rohde M."/>
            <person name="Galperin M.Y."/>
            <person name="Jogler C."/>
        </authorList>
    </citation>
    <scope>NUCLEOTIDE SEQUENCE [LARGE SCALE GENOMIC DNA]</scope>
    <source>
        <strain evidence="4 5">Pla108</strain>
    </source>
</reference>
<dbReference type="InterPro" id="IPR019734">
    <property type="entry name" value="TPR_rpt"/>
</dbReference>
<sequence length="413" mass="44321">MDACLKPLADTATVLVLGWALCAAAVAEDAIRLPAWVESTDDSAAVEQTVYEAAPRPLVKPASPARELPPPRLLATEGFADDDARRVRQLEHAANGATTIHTLTRLLRRYEETIAAFGEATDPSLREQANRVGSWAHHARARLYTQVGKAEASLIDLRSATDANPANAAAWHDLAVALAETGETKAALDALDRTLRIDPASNAARQNRASLRLQAGDPEAAVSDCDAALASAPEGAAERADVLLLRGVALHTMGRLREAAADLDESLRLEPQLAACRTARGHVYAEAGYYQQAITDYRDSLDADPTSVEAYRSLAWVLATCPERSLRDPAMAIEAAWRARRVLGRDDFLTLDASAAAHAAAGEFAEAIRLQQRAILMAPQSADESATAEAQQRLRLYEAGRAYIAVGPATLRR</sequence>
<dbReference type="InterPro" id="IPR050498">
    <property type="entry name" value="Ycf3"/>
</dbReference>
<dbReference type="AlphaFoldDB" id="A0A5C6AH93"/>
<dbReference type="SMART" id="SM00028">
    <property type="entry name" value="TPR"/>
    <property type="match status" value="6"/>
</dbReference>
<dbReference type="OrthoDB" id="229305at2"/>
<feature type="repeat" description="TPR" evidence="3">
    <location>
        <begin position="274"/>
        <end position="307"/>
    </location>
</feature>
<keyword evidence="2 3" id="KW-0802">TPR repeat</keyword>
<feature type="repeat" description="TPR" evidence="3">
    <location>
        <begin position="240"/>
        <end position="273"/>
    </location>
</feature>
<dbReference type="PROSITE" id="PS50005">
    <property type="entry name" value="TPR"/>
    <property type="match status" value="3"/>
</dbReference>
<name>A0A5C6AH93_9BACT</name>
<evidence type="ECO:0000256" key="3">
    <source>
        <dbReference type="PROSITE-ProRule" id="PRU00339"/>
    </source>
</evidence>
<protein>
    <submittedName>
        <fullName evidence="4">Lipoprotein NlpI</fullName>
    </submittedName>
</protein>
<dbReference type="Gene3D" id="1.25.40.10">
    <property type="entry name" value="Tetratricopeptide repeat domain"/>
    <property type="match status" value="2"/>
</dbReference>
<dbReference type="EMBL" id="SJPR01000001">
    <property type="protein sequence ID" value="TWT99402.1"/>
    <property type="molecule type" value="Genomic_DNA"/>
</dbReference>
<accession>A0A5C6AH93</accession>
<dbReference type="Proteomes" id="UP000317421">
    <property type="component" value="Unassembled WGS sequence"/>
</dbReference>
<evidence type="ECO:0000256" key="1">
    <source>
        <dbReference type="ARBA" id="ARBA00022737"/>
    </source>
</evidence>
<keyword evidence="1" id="KW-0677">Repeat</keyword>
<dbReference type="PANTHER" id="PTHR44858">
    <property type="entry name" value="TETRATRICOPEPTIDE REPEAT PROTEIN 6"/>
    <property type="match status" value="1"/>
</dbReference>
<dbReference type="InterPro" id="IPR011990">
    <property type="entry name" value="TPR-like_helical_dom_sf"/>
</dbReference>
<proteinExistence type="predicted"/>
<dbReference type="Pfam" id="PF13432">
    <property type="entry name" value="TPR_16"/>
    <property type="match status" value="2"/>
</dbReference>
<evidence type="ECO:0000256" key="2">
    <source>
        <dbReference type="ARBA" id="ARBA00022803"/>
    </source>
</evidence>
<dbReference type="SUPFAM" id="SSF48452">
    <property type="entry name" value="TPR-like"/>
    <property type="match status" value="1"/>
</dbReference>
<evidence type="ECO:0000313" key="5">
    <source>
        <dbReference type="Proteomes" id="UP000317421"/>
    </source>
</evidence>
<gene>
    <name evidence="4" type="ORF">Pla108_03390</name>
</gene>
<dbReference type="RefSeq" id="WP_146442063.1">
    <property type="nucleotide sequence ID" value="NZ_SJPR01000001.1"/>
</dbReference>
<comment type="caution">
    <text evidence="4">The sequence shown here is derived from an EMBL/GenBank/DDBJ whole genome shotgun (WGS) entry which is preliminary data.</text>
</comment>
<organism evidence="4 5">
    <name type="scientific">Botrimarina colliarenosi</name>
    <dbReference type="NCBI Taxonomy" id="2528001"/>
    <lineage>
        <taxon>Bacteria</taxon>
        <taxon>Pseudomonadati</taxon>
        <taxon>Planctomycetota</taxon>
        <taxon>Planctomycetia</taxon>
        <taxon>Pirellulales</taxon>
        <taxon>Lacipirellulaceae</taxon>
        <taxon>Botrimarina</taxon>
    </lineage>
</organism>
<dbReference type="PANTHER" id="PTHR44858:SF1">
    <property type="entry name" value="UDP-N-ACETYLGLUCOSAMINE--PEPTIDE N-ACETYLGLUCOSAMINYLTRANSFERASE SPINDLY-RELATED"/>
    <property type="match status" value="1"/>
</dbReference>
<feature type="repeat" description="TPR" evidence="3">
    <location>
        <begin position="168"/>
        <end position="201"/>
    </location>
</feature>
<keyword evidence="4" id="KW-0449">Lipoprotein</keyword>
<evidence type="ECO:0000313" key="4">
    <source>
        <dbReference type="EMBL" id="TWT99402.1"/>
    </source>
</evidence>
<dbReference type="Pfam" id="PF13181">
    <property type="entry name" value="TPR_8"/>
    <property type="match status" value="1"/>
</dbReference>
<keyword evidence="5" id="KW-1185">Reference proteome</keyword>